<dbReference type="OrthoDB" id="282371at2"/>
<name>A0A5C5XSS4_9BACT</name>
<dbReference type="PANTHER" id="PTHR30093">
    <property type="entry name" value="GENERAL SECRETION PATHWAY PROTEIN G"/>
    <property type="match status" value="1"/>
</dbReference>
<dbReference type="InterPro" id="IPR045584">
    <property type="entry name" value="Pilin-like"/>
</dbReference>
<comment type="caution">
    <text evidence="2">The sequence shown here is derived from an EMBL/GenBank/DDBJ whole genome shotgun (WGS) entry which is preliminary data.</text>
</comment>
<dbReference type="SUPFAM" id="SSF54523">
    <property type="entry name" value="Pili subunits"/>
    <property type="match status" value="1"/>
</dbReference>
<gene>
    <name evidence="2" type="ORF">CA85_28090</name>
</gene>
<dbReference type="AlphaFoldDB" id="A0A5C5XSS4"/>
<keyword evidence="3" id="KW-1185">Reference proteome</keyword>
<dbReference type="Proteomes" id="UP000318053">
    <property type="component" value="Unassembled WGS sequence"/>
</dbReference>
<evidence type="ECO:0000313" key="2">
    <source>
        <dbReference type="EMBL" id="TWT65950.1"/>
    </source>
</evidence>
<dbReference type="NCBIfam" id="TIGR02532">
    <property type="entry name" value="IV_pilin_GFxxxE"/>
    <property type="match status" value="1"/>
</dbReference>
<dbReference type="RefSeq" id="WP_146391793.1">
    <property type="nucleotide sequence ID" value="NZ_SJPK01000006.1"/>
</dbReference>
<dbReference type="Gene3D" id="3.30.700.10">
    <property type="entry name" value="Glycoprotein, Type 4 Pilin"/>
    <property type="match status" value="1"/>
</dbReference>
<protein>
    <recommendedName>
        <fullName evidence="1">DUF1559 domain-containing protein</fullName>
    </recommendedName>
</protein>
<dbReference type="Pfam" id="PF07596">
    <property type="entry name" value="SBP_bac_10"/>
    <property type="match status" value="1"/>
</dbReference>
<proteinExistence type="predicted"/>
<reference evidence="2 3" key="1">
    <citation type="submission" date="2019-02" db="EMBL/GenBank/DDBJ databases">
        <title>Deep-cultivation of Planctomycetes and their phenomic and genomic characterization uncovers novel biology.</title>
        <authorList>
            <person name="Wiegand S."/>
            <person name="Jogler M."/>
            <person name="Boedeker C."/>
            <person name="Pinto D."/>
            <person name="Vollmers J."/>
            <person name="Rivas-Marin E."/>
            <person name="Kohn T."/>
            <person name="Peeters S.H."/>
            <person name="Heuer A."/>
            <person name="Rast P."/>
            <person name="Oberbeckmann S."/>
            <person name="Bunk B."/>
            <person name="Jeske O."/>
            <person name="Meyerdierks A."/>
            <person name="Storesund J.E."/>
            <person name="Kallscheuer N."/>
            <person name="Luecker S."/>
            <person name="Lage O.M."/>
            <person name="Pohl T."/>
            <person name="Merkel B.J."/>
            <person name="Hornburger P."/>
            <person name="Mueller R.-W."/>
            <person name="Bruemmer F."/>
            <person name="Labrenz M."/>
            <person name="Spormann A.M."/>
            <person name="Op Den Camp H."/>
            <person name="Overmann J."/>
            <person name="Amann R."/>
            <person name="Jetten M.S.M."/>
            <person name="Mascher T."/>
            <person name="Medema M.H."/>
            <person name="Devos D.P."/>
            <person name="Kaster A.-K."/>
            <person name="Ovreas L."/>
            <person name="Rohde M."/>
            <person name="Galperin M.Y."/>
            <person name="Jogler C."/>
        </authorList>
    </citation>
    <scope>NUCLEOTIDE SEQUENCE [LARGE SCALE GENOMIC DNA]</scope>
    <source>
        <strain evidence="2 3">CA85</strain>
    </source>
</reference>
<sequence length="322" mass="35272">MPSPKFGVFQKKILHSDSKVRSFEMSMRRCAFTLIELLIVIAIVGLLLSLTLSAVQSSREAARRLDCLNRMRQQILAVQNFHASFSLIPPNGGPASGNDLSLLGGPAIQPSTFERNASDLLLWGVGDPKRVGQMQTGPWTYSILPQLELGNLYDGTRPVANIPIYGCPSRSNRTPTATVSDLYGEYESGGLIMAKTDYAGNEWLMMDRPHWKRFRDVEDGLSNTIAIGEKAYDPTVQTPSSWYWDEPVWIGGSNGTVRRGKLIVPDLKGIPYRDNWGSAHIAGANFARADGSTRFIASSIQVRVLGALLTPAGQDGIQGSEF</sequence>
<dbReference type="InterPro" id="IPR011453">
    <property type="entry name" value="DUF1559"/>
</dbReference>
<evidence type="ECO:0000259" key="1">
    <source>
        <dbReference type="Pfam" id="PF07596"/>
    </source>
</evidence>
<dbReference type="PANTHER" id="PTHR30093:SF2">
    <property type="entry name" value="TYPE II SECRETION SYSTEM PROTEIN H"/>
    <property type="match status" value="1"/>
</dbReference>
<evidence type="ECO:0000313" key="3">
    <source>
        <dbReference type="Proteomes" id="UP000318053"/>
    </source>
</evidence>
<dbReference type="EMBL" id="SJPK01000006">
    <property type="protein sequence ID" value="TWT65950.1"/>
    <property type="molecule type" value="Genomic_DNA"/>
</dbReference>
<dbReference type="InterPro" id="IPR012902">
    <property type="entry name" value="N_methyl_site"/>
</dbReference>
<feature type="domain" description="DUF1559" evidence="1">
    <location>
        <begin position="56"/>
        <end position="301"/>
    </location>
</feature>
<accession>A0A5C5XSS4</accession>
<organism evidence="2 3">
    <name type="scientific">Allorhodopirellula solitaria</name>
    <dbReference type="NCBI Taxonomy" id="2527987"/>
    <lineage>
        <taxon>Bacteria</taxon>
        <taxon>Pseudomonadati</taxon>
        <taxon>Planctomycetota</taxon>
        <taxon>Planctomycetia</taxon>
        <taxon>Pirellulales</taxon>
        <taxon>Pirellulaceae</taxon>
        <taxon>Allorhodopirellula</taxon>
    </lineage>
</organism>
<dbReference type="Pfam" id="PF07963">
    <property type="entry name" value="N_methyl"/>
    <property type="match status" value="1"/>
</dbReference>